<keyword evidence="1" id="KW-1133">Transmembrane helix</keyword>
<reference evidence="2 3" key="1">
    <citation type="submission" date="2022-10" db="EMBL/GenBank/DDBJ databases">
        <title>Comparative genomic analysis of Cohnella hashimotonis sp. nov., isolated from the International Space Station.</title>
        <authorList>
            <person name="Simpson A."/>
            <person name="Venkateswaran K."/>
        </authorList>
    </citation>
    <scope>NUCLEOTIDE SEQUENCE [LARGE SCALE GENOMIC DNA]</scope>
    <source>
        <strain evidence="2 3">DSM 18997</strain>
    </source>
</reference>
<keyword evidence="1" id="KW-0472">Membrane</keyword>
<feature type="transmembrane region" description="Helical" evidence="1">
    <location>
        <begin position="124"/>
        <end position="145"/>
    </location>
</feature>
<name>A0A9X4QQ32_9BACL</name>
<evidence type="ECO:0000256" key="1">
    <source>
        <dbReference type="SAM" id="Phobius"/>
    </source>
</evidence>
<dbReference type="InterPro" id="IPR048147">
    <property type="entry name" value="CBO0543-like"/>
</dbReference>
<sequence>MSEESLLGEMEDVHRKLTELRQDYWLHYDLFSPQWWLMLAALVLPWIVWWKLVDKARLKDMMLYGVSIGYLIFLLDHFGYELNLWTYPHKLLRFIPELSAVDFAMLPVLHMLVYQYFTKWRSFLIAETIMGAVFAFVLEPLSVWIDLYEMLNWRHVYSFPIYVAKSALVKGALEGLLRRGGAIVCKLPKNG</sequence>
<gene>
    <name evidence="2" type="ORF">OMP38_32385</name>
</gene>
<evidence type="ECO:0000313" key="2">
    <source>
        <dbReference type="EMBL" id="MDG0795004.1"/>
    </source>
</evidence>
<protein>
    <submittedName>
        <fullName evidence="2">Uncharacterized protein</fullName>
    </submittedName>
</protein>
<feature type="transmembrane region" description="Helical" evidence="1">
    <location>
        <begin position="62"/>
        <end position="80"/>
    </location>
</feature>
<dbReference type="NCBIfam" id="NF041644">
    <property type="entry name" value="CBO0543_fam"/>
    <property type="match status" value="1"/>
</dbReference>
<proteinExistence type="predicted"/>
<dbReference type="AlphaFoldDB" id="A0A9X4QQ32"/>
<keyword evidence="3" id="KW-1185">Reference proteome</keyword>
<feature type="transmembrane region" description="Helical" evidence="1">
    <location>
        <begin position="100"/>
        <end position="117"/>
    </location>
</feature>
<accession>A0A9X4QQ32</accession>
<keyword evidence="1" id="KW-0812">Transmembrane</keyword>
<dbReference type="Proteomes" id="UP001153387">
    <property type="component" value="Unassembled WGS sequence"/>
</dbReference>
<dbReference type="EMBL" id="JAPDHZ010000008">
    <property type="protein sequence ID" value="MDG0795004.1"/>
    <property type="molecule type" value="Genomic_DNA"/>
</dbReference>
<comment type="caution">
    <text evidence="2">The sequence shown here is derived from an EMBL/GenBank/DDBJ whole genome shotgun (WGS) entry which is preliminary data.</text>
</comment>
<evidence type="ECO:0000313" key="3">
    <source>
        <dbReference type="Proteomes" id="UP001153387"/>
    </source>
</evidence>
<organism evidence="2 3">
    <name type="scientific">Cohnella ginsengisoli</name>
    <dbReference type="NCBI Taxonomy" id="425004"/>
    <lineage>
        <taxon>Bacteria</taxon>
        <taxon>Bacillati</taxon>
        <taxon>Bacillota</taxon>
        <taxon>Bacilli</taxon>
        <taxon>Bacillales</taxon>
        <taxon>Paenibacillaceae</taxon>
        <taxon>Cohnella</taxon>
    </lineage>
</organism>
<dbReference type="RefSeq" id="WP_277568708.1">
    <property type="nucleotide sequence ID" value="NZ_JAPDHZ010000008.1"/>
</dbReference>
<feature type="transmembrane region" description="Helical" evidence="1">
    <location>
        <begin position="33"/>
        <end position="50"/>
    </location>
</feature>